<accession>N1PRG2</accession>
<evidence type="ECO:0000259" key="1">
    <source>
        <dbReference type="Pfam" id="PF01425"/>
    </source>
</evidence>
<keyword evidence="3" id="KW-1185">Reference proteome</keyword>
<evidence type="ECO:0000313" key="3">
    <source>
        <dbReference type="Proteomes" id="UP000016933"/>
    </source>
</evidence>
<dbReference type="HOGENOM" id="CLU_009600_18_1_1"/>
<dbReference type="SUPFAM" id="SSF75304">
    <property type="entry name" value="Amidase signature (AS) enzymes"/>
    <property type="match status" value="1"/>
</dbReference>
<sequence>MSIIALSSCDPTCTLDDLEAICHANHFAIESGSLNETAFLLFANSFDAVCQTVANLPEYEDPRLRPVSVEGGERSYYRPGQEENPLNGWAHKTTLKAVGPKTDVLGGRTVAFKDNISVGGLPLGLGCSPKHFRHGKHPISSIDATVVSRVLAAGGIVKGTATCENFSAFALSFTSDSGVVHNAWLPGYATGGSSSGCGALVSVGDVELARKSAKDLRRYALGEGVDMAIGGDQGGSIRLPASYSGIFGLKPTHGLVPYTGIAPLCPMIDHTGPMARTVEDTALLLGVLAGYDGIDSRMTPESPMPWQVPDYLGDLKKWVSGKDSTHEWTTDLAAKGLRVGVLKESFEVAGLDPAVSATVKAATDRFLALGADVKQVSIPMHRYGPAIWTIATRPFMPHYIGNKPGDLLSHPLPGLDPLNVDQDFFDVLSNRNPAVVNVLMNAAHIEHKYGPALVRKAHMHVHELRAAYDEVFQDVDVLLTPINPTIGPPHPNSAVKTGENPHGRSERIMNLFEPAIGNTLNTSSFNVTGHPAMSMPVGWGTAKNGRGRLPIGMQVVAKKFDEASIFKAAKAWELGGHWMDS</sequence>
<dbReference type="Gene3D" id="3.90.1300.10">
    <property type="entry name" value="Amidase signature (AS) domain"/>
    <property type="match status" value="1"/>
</dbReference>
<organism evidence="2 3">
    <name type="scientific">Dothistroma septosporum (strain NZE10 / CBS 128990)</name>
    <name type="common">Red band needle blight fungus</name>
    <name type="synonym">Mycosphaerella pini</name>
    <dbReference type="NCBI Taxonomy" id="675120"/>
    <lineage>
        <taxon>Eukaryota</taxon>
        <taxon>Fungi</taxon>
        <taxon>Dikarya</taxon>
        <taxon>Ascomycota</taxon>
        <taxon>Pezizomycotina</taxon>
        <taxon>Dothideomycetes</taxon>
        <taxon>Dothideomycetidae</taxon>
        <taxon>Mycosphaerellales</taxon>
        <taxon>Mycosphaerellaceae</taxon>
        <taxon>Dothistroma</taxon>
    </lineage>
</organism>
<dbReference type="GO" id="GO:0003824">
    <property type="term" value="F:catalytic activity"/>
    <property type="evidence" value="ECO:0007669"/>
    <property type="project" value="InterPro"/>
</dbReference>
<evidence type="ECO:0000313" key="2">
    <source>
        <dbReference type="EMBL" id="EME45977.1"/>
    </source>
</evidence>
<dbReference type="InterPro" id="IPR023631">
    <property type="entry name" value="Amidase_dom"/>
</dbReference>
<proteinExistence type="predicted"/>
<dbReference type="InterPro" id="IPR036928">
    <property type="entry name" value="AS_sf"/>
</dbReference>
<protein>
    <recommendedName>
        <fullName evidence="1">Amidase domain-containing protein</fullName>
    </recommendedName>
</protein>
<feature type="domain" description="Amidase" evidence="1">
    <location>
        <begin position="99"/>
        <end position="209"/>
    </location>
</feature>
<dbReference type="OMA" id="GAFADHH"/>
<reference evidence="2 3" key="2">
    <citation type="journal article" date="2012" name="PLoS Pathog.">
        <title>Diverse lifestyles and strategies of plant pathogenesis encoded in the genomes of eighteen Dothideomycetes fungi.</title>
        <authorList>
            <person name="Ohm R.A."/>
            <person name="Feau N."/>
            <person name="Henrissat B."/>
            <person name="Schoch C.L."/>
            <person name="Horwitz B.A."/>
            <person name="Barry K.W."/>
            <person name="Condon B.J."/>
            <person name="Copeland A.C."/>
            <person name="Dhillon B."/>
            <person name="Glaser F."/>
            <person name="Hesse C.N."/>
            <person name="Kosti I."/>
            <person name="LaButti K."/>
            <person name="Lindquist E.A."/>
            <person name="Lucas S."/>
            <person name="Salamov A.A."/>
            <person name="Bradshaw R.E."/>
            <person name="Ciuffetti L."/>
            <person name="Hamelin R.C."/>
            <person name="Kema G.H.J."/>
            <person name="Lawrence C."/>
            <person name="Scott J.A."/>
            <person name="Spatafora J.W."/>
            <person name="Turgeon B.G."/>
            <person name="de Wit P.J.G.M."/>
            <person name="Zhong S."/>
            <person name="Goodwin S.B."/>
            <person name="Grigoriev I.V."/>
        </authorList>
    </citation>
    <scope>NUCLEOTIDE SEQUENCE [LARGE SCALE GENOMIC DNA]</scope>
    <source>
        <strain evidence="3">NZE10 / CBS 128990</strain>
    </source>
</reference>
<dbReference type="EMBL" id="KB446537">
    <property type="protein sequence ID" value="EME45977.1"/>
    <property type="molecule type" value="Genomic_DNA"/>
</dbReference>
<feature type="domain" description="Amidase" evidence="1">
    <location>
        <begin position="224"/>
        <end position="565"/>
    </location>
</feature>
<dbReference type="OrthoDB" id="1879366at2759"/>
<gene>
    <name evidence="2" type="ORF">DOTSEDRAFT_168200</name>
</gene>
<dbReference type="PANTHER" id="PTHR11895">
    <property type="entry name" value="TRANSAMIDASE"/>
    <property type="match status" value="1"/>
</dbReference>
<dbReference type="Proteomes" id="UP000016933">
    <property type="component" value="Unassembled WGS sequence"/>
</dbReference>
<reference evidence="3" key="1">
    <citation type="journal article" date="2012" name="PLoS Genet.">
        <title>The genomes of the fungal plant pathogens Cladosporium fulvum and Dothistroma septosporum reveal adaptation to different hosts and lifestyles but also signatures of common ancestry.</title>
        <authorList>
            <person name="de Wit P.J.G.M."/>
            <person name="van der Burgt A."/>
            <person name="Oekmen B."/>
            <person name="Stergiopoulos I."/>
            <person name="Abd-Elsalam K.A."/>
            <person name="Aerts A.L."/>
            <person name="Bahkali A.H."/>
            <person name="Beenen H.G."/>
            <person name="Chettri P."/>
            <person name="Cox M.P."/>
            <person name="Datema E."/>
            <person name="de Vries R.P."/>
            <person name="Dhillon B."/>
            <person name="Ganley A.R."/>
            <person name="Griffiths S.A."/>
            <person name="Guo Y."/>
            <person name="Hamelin R.C."/>
            <person name="Henrissat B."/>
            <person name="Kabir M.S."/>
            <person name="Jashni M.K."/>
            <person name="Kema G."/>
            <person name="Klaubauf S."/>
            <person name="Lapidus A."/>
            <person name="Levasseur A."/>
            <person name="Lindquist E."/>
            <person name="Mehrabi R."/>
            <person name="Ohm R.A."/>
            <person name="Owen T.J."/>
            <person name="Salamov A."/>
            <person name="Schwelm A."/>
            <person name="Schijlen E."/>
            <person name="Sun H."/>
            <person name="van den Burg H.A."/>
            <person name="van Ham R.C.H.J."/>
            <person name="Zhang S."/>
            <person name="Goodwin S.B."/>
            <person name="Grigoriev I.V."/>
            <person name="Collemare J."/>
            <person name="Bradshaw R.E."/>
        </authorList>
    </citation>
    <scope>NUCLEOTIDE SEQUENCE [LARGE SCALE GENOMIC DNA]</scope>
    <source>
        <strain evidence="3">NZE10 / CBS 128990</strain>
    </source>
</reference>
<dbReference type="eggNOG" id="KOG1211">
    <property type="taxonomic scope" value="Eukaryota"/>
</dbReference>
<dbReference type="AlphaFoldDB" id="N1PRG2"/>
<dbReference type="Pfam" id="PF01425">
    <property type="entry name" value="Amidase"/>
    <property type="match status" value="2"/>
</dbReference>
<dbReference type="PANTHER" id="PTHR11895:SF171">
    <property type="entry name" value="AMIDASE DOMAIN-CONTAINING PROTEIN"/>
    <property type="match status" value="1"/>
</dbReference>
<dbReference type="STRING" id="675120.N1PRG2"/>
<dbReference type="InterPro" id="IPR000120">
    <property type="entry name" value="Amidase"/>
</dbReference>
<name>N1PRG2_DOTSN</name>